<reference evidence="2" key="2">
    <citation type="journal article" date="2014" name="BMC Genomics">
        <title>A genomic perspective to assessing quality of mass-reared SIT flies used in Mediterranean fruit fly (Ceratitis capitata) eradication in California.</title>
        <authorList>
            <person name="Calla B."/>
            <person name="Hall B."/>
            <person name="Hou S."/>
            <person name="Geib S.M."/>
        </authorList>
    </citation>
    <scope>NUCLEOTIDE SEQUENCE</scope>
</reference>
<dbReference type="Pfam" id="PF05444">
    <property type="entry name" value="DUF753"/>
    <property type="match status" value="4"/>
</dbReference>
<dbReference type="EMBL" id="GAMC01012771">
    <property type="protein sequence ID" value="JAB93784.1"/>
    <property type="molecule type" value="mRNA"/>
</dbReference>
<evidence type="ECO:0000313" key="2">
    <source>
        <dbReference type="EMBL" id="JAB93784.1"/>
    </source>
</evidence>
<feature type="domain" description="DUF753" evidence="1">
    <location>
        <begin position="405"/>
        <end position="484"/>
    </location>
</feature>
<dbReference type="AlphaFoldDB" id="W8BX55"/>
<proteinExistence type="evidence at transcript level"/>
<reference evidence="2" key="1">
    <citation type="submission" date="2013-07" db="EMBL/GenBank/DDBJ databases">
        <authorList>
            <person name="Geib S."/>
        </authorList>
    </citation>
    <scope>NUCLEOTIDE SEQUENCE</scope>
</reference>
<feature type="domain" description="DUF753" evidence="1">
    <location>
        <begin position="233"/>
        <end position="307"/>
    </location>
</feature>
<name>W8BX55_CERCA</name>
<dbReference type="PANTHER" id="PTHR21721">
    <property type="entry name" value="GH09876P-RELATED"/>
    <property type="match status" value="1"/>
</dbReference>
<protein>
    <recommendedName>
        <fullName evidence="1">DUF753 domain-containing protein</fullName>
    </recommendedName>
</protein>
<accession>W8BX55</accession>
<feature type="domain" description="DUF753" evidence="1">
    <location>
        <begin position="318"/>
        <end position="397"/>
    </location>
</feature>
<feature type="non-terminal residue" evidence="2">
    <location>
        <position position="1"/>
    </location>
</feature>
<dbReference type="InterPro" id="IPR008472">
    <property type="entry name" value="DUF753"/>
</dbReference>
<sequence>SVIGERKCLQIKWKLSEVRKIIIESTTGSNIYIYHIKLSYLKIERKILKQKIEINKNIEMMWLNVNRIIAIFATLLLLETTAAVNITCMSCDKDENCLNGVATTTCENATKCFTRVNDDFSITRGCLKDEDLANCTTPSCVHCESGDNCNNQSICKTCDSTTDPKCAQTDASTLQSAICDKSNTQCMISVLESKTERGCITEELQKTCTDEKTCKMCTGGACNVGIFPESRISCHQCANTTDCANTQSNSSSAALPCLQYVENDKCYMYGSDETHVTRGCISDVGEANKCAKSVDEKCQTCNTTNCNSLSYMVDQSLKCIKCSSKDNAQCTAAQVASTAENCANKIPYYAEGKCYTLTADDGVMTRGCFYDLGETDQAACTASSEKCTTCTNENGCNNAAEADFTCIRCRSDEDTQCRWEADKLTGAKCTNTVQTADDKKCFWGTWQTDLVIRGCLIDLNPRDQFICNDAKVAICQTCTTANCNTKGGATYLLLSNGLLAFGVLTLWRLR</sequence>
<feature type="domain" description="DUF753" evidence="1">
    <location>
        <begin position="155"/>
        <end position="223"/>
    </location>
</feature>
<organism evidence="2">
    <name type="scientific">Ceratitis capitata</name>
    <name type="common">Mediterranean fruit fly</name>
    <name type="synonym">Tephritis capitata</name>
    <dbReference type="NCBI Taxonomy" id="7213"/>
    <lineage>
        <taxon>Eukaryota</taxon>
        <taxon>Metazoa</taxon>
        <taxon>Ecdysozoa</taxon>
        <taxon>Arthropoda</taxon>
        <taxon>Hexapoda</taxon>
        <taxon>Insecta</taxon>
        <taxon>Pterygota</taxon>
        <taxon>Neoptera</taxon>
        <taxon>Endopterygota</taxon>
        <taxon>Diptera</taxon>
        <taxon>Brachycera</taxon>
        <taxon>Muscomorpha</taxon>
        <taxon>Tephritoidea</taxon>
        <taxon>Tephritidae</taxon>
        <taxon>Ceratitis</taxon>
        <taxon>Ceratitis</taxon>
    </lineage>
</organism>
<evidence type="ECO:0000259" key="1">
    <source>
        <dbReference type="Pfam" id="PF05444"/>
    </source>
</evidence>
<dbReference type="OrthoDB" id="7979834at2759"/>